<dbReference type="Pfam" id="PF08388">
    <property type="entry name" value="GIIM"/>
    <property type="match status" value="1"/>
</dbReference>
<reference evidence="3 4" key="1">
    <citation type="submission" date="2020-04" db="EMBL/GenBank/DDBJ databases">
        <authorList>
            <person name="De Canck E."/>
        </authorList>
    </citation>
    <scope>NUCLEOTIDE SEQUENCE [LARGE SCALE GENOMIC DNA]</scope>
    <source>
        <strain evidence="3 4">LMG 29542</strain>
    </source>
</reference>
<evidence type="ECO:0000259" key="2">
    <source>
        <dbReference type="PROSITE" id="PS50878"/>
    </source>
</evidence>
<dbReference type="PANTHER" id="PTHR34047:SF3">
    <property type="entry name" value="BLR2052 PROTEIN"/>
    <property type="match status" value="1"/>
</dbReference>
<evidence type="ECO:0000313" key="3">
    <source>
        <dbReference type="EMBL" id="CAB3774895.1"/>
    </source>
</evidence>
<dbReference type="InterPro" id="IPR030931">
    <property type="entry name" value="Group_II_RT_mat"/>
</dbReference>
<dbReference type="Pfam" id="PF00078">
    <property type="entry name" value="RVT_1"/>
    <property type="match status" value="1"/>
</dbReference>
<dbReference type="InterPro" id="IPR013597">
    <property type="entry name" value="Mat_intron_G2"/>
</dbReference>
<dbReference type="InterPro" id="IPR043128">
    <property type="entry name" value="Rev_trsase/Diguanyl_cyclase"/>
</dbReference>
<dbReference type="InterPro" id="IPR043502">
    <property type="entry name" value="DNA/RNA_pol_sf"/>
</dbReference>
<dbReference type="InterPro" id="IPR051083">
    <property type="entry name" value="GrpII_Intron_Splice-Mob/Def"/>
</dbReference>
<accession>A0A6J5FCE5</accession>
<dbReference type="Proteomes" id="UP000494363">
    <property type="component" value="Unassembled WGS sequence"/>
</dbReference>
<dbReference type="SUPFAM" id="SSF56672">
    <property type="entry name" value="DNA/RNA polymerases"/>
    <property type="match status" value="1"/>
</dbReference>
<evidence type="ECO:0000256" key="1">
    <source>
        <dbReference type="ARBA" id="ARBA00034120"/>
    </source>
</evidence>
<name>A0A6J5FCE5_9BURK</name>
<gene>
    <name evidence="3" type="ORF">LMG29542_08277</name>
</gene>
<dbReference type="InterPro" id="IPR000477">
    <property type="entry name" value="RT_dom"/>
</dbReference>
<dbReference type="EMBL" id="CADIKH010000196">
    <property type="protein sequence ID" value="CAB3774895.1"/>
    <property type="molecule type" value="Genomic_DNA"/>
</dbReference>
<dbReference type="PROSITE" id="PS50878">
    <property type="entry name" value="RT_POL"/>
    <property type="match status" value="1"/>
</dbReference>
<keyword evidence="4" id="KW-1185">Reference proteome</keyword>
<comment type="similarity">
    <text evidence="1">Belongs to the bacterial reverse transcriptase family.</text>
</comment>
<organism evidence="3 4">
    <name type="scientific">Paraburkholderia humisilvae</name>
    <dbReference type="NCBI Taxonomy" id="627669"/>
    <lineage>
        <taxon>Bacteria</taxon>
        <taxon>Pseudomonadati</taxon>
        <taxon>Pseudomonadota</taxon>
        <taxon>Betaproteobacteria</taxon>
        <taxon>Burkholderiales</taxon>
        <taxon>Burkholderiaceae</taxon>
        <taxon>Paraburkholderia</taxon>
    </lineage>
</organism>
<feature type="domain" description="Reverse transcriptase" evidence="2">
    <location>
        <begin position="49"/>
        <end position="288"/>
    </location>
</feature>
<dbReference type="Gene3D" id="3.30.70.270">
    <property type="match status" value="1"/>
</dbReference>
<sequence>MTSTKPYCIAKRTVWEAYQLVRANRGAAGVDDETIAMFEQNLSGNLYKLWNRMSSGSYFPPPVKQVEIPKAMGGTRKLGVPTVSDRIAQTVVKLITEPLLDPIFHKDSYGYRPGKSAKQAIAVTRERCWKYDWVVEFDIKAAFDQIDHGLLLKAVRKHIKADWILLYIERWLTAPFETADGARLPRVRGTPQGGVVSPILMNLFMHYAFDAWMQRHFAQCLFARYADDAVVHCRSEAQAQEVMHAIASRLAQCGLQMHPEKSKIVYCKDRSRNEAYPDVTFTFLGFLFRPRRVLTRSGRLSTSFLPGVSPAALKRMRQAVRRWRLPRQTSGSLVDLAGQCNPTIRGWWNYYGAFYRTAMHGLGRYLDRKLVRWAQRKYKTLRRHKRRSEQWLHKMKKAYPRQFVHWQFQGAQVG</sequence>
<dbReference type="AlphaFoldDB" id="A0A6J5FCE5"/>
<dbReference type="PANTHER" id="PTHR34047">
    <property type="entry name" value="NUCLEAR INTRON MATURASE 1, MITOCHONDRIAL-RELATED"/>
    <property type="match status" value="1"/>
</dbReference>
<proteinExistence type="inferred from homology"/>
<dbReference type="CDD" id="cd01651">
    <property type="entry name" value="RT_G2_intron"/>
    <property type="match status" value="1"/>
</dbReference>
<dbReference type="RefSeq" id="WP_217478206.1">
    <property type="nucleotide sequence ID" value="NZ_JBHTEA010000003.1"/>
</dbReference>
<dbReference type="NCBIfam" id="TIGR04416">
    <property type="entry name" value="group_II_RT_mat"/>
    <property type="match status" value="1"/>
</dbReference>
<evidence type="ECO:0000313" key="4">
    <source>
        <dbReference type="Proteomes" id="UP000494363"/>
    </source>
</evidence>
<protein>
    <recommendedName>
        <fullName evidence="2">Reverse transcriptase domain-containing protein</fullName>
    </recommendedName>
</protein>